<protein>
    <submittedName>
        <fullName evidence="1">Subunit IV of cytochrome c oxidase</fullName>
    </submittedName>
</protein>
<sequence length="140" mass="14831">MYKYPTPAFGAASFAAAATAATTAAAVAAAPTAQDHDAQSKATDTIRGFAFDEGFRVPVKELATKPASILQTSSLQELGRLAASASPYNNVPERLKTQMMKDLATKSTSVFVLSPDGKFYQEPVAVRGVPVERIDETSPY</sequence>
<proteinExistence type="predicted"/>
<name>A0A166XAV8_9HYPO</name>
<keyword evidence="2" id="KW-1185">Reference proteome</keyword>
<dbReference type="EMBL" id="AZHA01000041">
    <property type="protein sequence ID" value="OAA35613.1"/>
    <property type="molecule type" value="Genomic_DNA"/>
</dbReference>
<dbReference type="AlphaFoldDB" id="A0A166XAV8"/>
<accession>A0A166XAV8</accession>
<comment type="caution">
    <text evidence="1">The sequence shown here is derived from an EMBL/GenBank/DDBJ whole genome shotgun (WGS) entry which is preliminary data.</text>
</comment>
<organism evidence="1 2">
    <name type="scientific">Beauveria brongniartii RCEF 3172</name>
    <dbReference type="NCBI Taxonomy" id="1081107"/>
    <lineage>
        <taxon>Eukaryota</taxon>
        <taxon>Fungi</taxon>
        <taxon>Dikarya</taxon>
        <taxon>Ascomycota</taxon>
        <taxon>Pezizomycotina</taxon>
        <taxon>Sordariomycetes</taxon>
        <taxon>Hypocreomycetidae</taxon>
        <taxon>Hypocreales</taxon>
        <taxon>Cordycipitaceae</taxon>
        <taxon>Beauveria</taxon>
        <taxon>Beauveria brongniartii</taxon>
    </lineage>
</organism>
<reference evidence="1 2" key="1">
    <citation type="journal article" date="2016" name="Genome Biol. Evol.">
        <title>Divergent and convergent evolution of fungal pathogenicity.</title>
        <authorList>
            <person name="Shang Y."/>
            <person name="Xiao G."/>
            <person name="Zheng P."/>
            <person name="Cen K."/>
            <person name="Zhan S."/>
            <person name="Wang C."/>
        </authorList>
    </citation>
    <scope>NUCLEOTIDE SEQUENCE [LARGE SCALE GENOMIC DNA]</scope>
    <source>
        <strain evidence="1 2">RCEF 3172</strain>
    </source>
</reference>
<dbReference type="Proteomes" id="UP000076863">
    <property type="component" value="Unassembled WGS sequence"/>
</dbReference>
<dbReference type="OrthoDB" id="5041951at2759"/>
<gene>
    <name evidence="1" type="ORF">BBO_08642</name>
</gene>
<evidence type="ECO:0000313" key="2">
    <source>
        <dbReference type="Proteomes" id="UP000076863"/>
    </source>
</evidence>
<evidence type="ECO:0000313" key="1">
    <source>
        <dbReference type="EMBL" id="OAA35613.1"/>
    </source>
</evidence>